<feature type="signal peptide" evidence="9">
    <location>
        <begin position="1"/>
        <end position="19"/>
    </location>
</feature>
<dbReference type="EMBL" id="WNYA01000006">
    <property type="protein sequence ID" value="KAG8569523.1"/>
    <property type="molecule type" value="Genomic_DNA"/>
</dbReference>
<comment type="subcellular location">
    <subcellularLocation>
        <location evidence="1">Cell membrane</location>
    </subcellularLocation>
</comment>
<evidence type="ECO:0000313" key="10">
    <source>
        <dbReference type="EMBL" id="KAG8569523.1"/>
    </source>
</evidence>
<keyword evidence="2" id="KW-1003">Cell membrane</keyword>
<name>A0AAV7BAE3_ENGPU</name>
<dbReference type="GO" id="GO:0007229">
    <property type="term" value="P:integrin-mediated signaling pathway"/>
    <property type="evidence" value="ECO:0007669"/>
    <property type="project" value="TreeGrafter"/>
</dbReference>
<keyword evidence="4" id="KW-0472">Membrane</keyword>
<dbReference type="GO" id="GO:0045121">
    <property type="term" value="C:membrane raft"/>
    <property type="evidence" value="ECO:0007669"/>
    <property type="project" value="TreeGrafter"/>
</dbReference>
<keyword evidence="11" id="KW-1185">Reference proteome</keyword>
<proteinExistence type="predicted"/>
<keyword evidence="5" id="KW-1015">Disulfide bond</keyword>
<dbReference type="GO" id="GO:0051894">
    <property type="term" value="P:positive regulation of focal adhesion assembly"/>
    <property type="evidence" value="ECO:0007669"/>
    <property type="project" value="TreeGrafter"/>
</dbReference>
<evidence type="ECO:0000256" key="6">
    <source>
        <dbReference type="ARBA" id="ARBA00023180"/>
    </source>
</evidence>
<evidence type="ECO:0008006" key="12">
    <source>
        <dbReference type="Google" id="ProtNLM"/>
    </source>
</evidence>
<dbReference type="AlphaFoldDB" id="A0AAV7BAE3"/>
<dbReference type="Proteomes" id="UP000824782">
    <property type="component" value="Unassembled WGS sequence"/>
</dbReference>
<dbReference type="FunFam" id="2.60.40.10:FF:004904">
    <property type="match status" value="1"/>
</dbReference>
<dbReference type="GO" id="GO:0043209">
    <property type="term" value="C:myelin sheath"/>
    <property type="evidence" value="ECO:0007669"/>
    <property type="project" value="TreeGrafter"/>
</dbReference>
<evidence type="ECO:0000256" key="4">
    <source>
        <dbReference type="ARBA" id="ARBA00023136"/>
    </source>
</evidence>
<keyword evidence="8" id="KW-0393">Immunoglobulin domain</keyword>
<protein>
    <recommendedName>
        <fullName evidence="12">Thy-1 membrane glycoprotein</fullName>
    </recommendedName>
</protein>
<dbReference type="GO" id="GO:0005178">
    <property type="term" value="F:integrin binding"/>
    <property type="evidence" value="ECO:0007669"/>
    <property type="project" value="InterPro"/>
</dbReference>
<dbReference type="GO" id="GO:0007155">
    <property type="term" value="P:cell adhesion"/>
    <property type="evidence" value="ECO:0007669"/>
    <property type="project" value="InterPro"/>
</dbReference>
<sequence length="163" mass="18829">MKFLLPMLLIVALLQVSWAQKITRFTACLMGRGPTLRLDCRYRNITDNPLRYEFKLTRRKEPEIILSTINVNHFNDKYHNRASVYMEQGLVQLHIQRYNTSDLGQYTCTLNIPQDLTINQTVSINVSKERLERCAGVSILALNTSWPLILLLFLPVLQAGGFF</sequence>
<dbReference type="GO" id="GO:0005096">
    <property type="term" value="F:GTPase activator activity"/>
    <property type="evidence" value="ECO:0007669"/>
    <property type="project" value="TreeGrafter"/>
</dbReference>
<dbReference type="GO" id="GO:0005925">
    <property type="term" value="C:focal adhesion"/>
    <property type="evidence" value="ECO:0007669"/>
    <property type="project" value="TreeGrafter"/>
</dbReference>
<dbReference type="Gene3D" id="2.60.40.10">
    <property type="entry name" value="Immunoglobulins"/>
    <property type="match status" value="1"/>
</dbReference>
<comment type="caution">
    <text evidence="10">The sequence shown here is derived from an EMBL/GenBank/DDBJ whole genome shotgun (WGS) entry which is preliminary data.</text>
</comment>
<keyword evidence="7" id="KW-0449">Lipoprotein</keyword>
<feature type="chain" id="PRO_5043518416" description="Thy-1 membrane glycoprotein" evidence="9">
    <location>
        <begin position="20"/>
        <end position="163"/>
    </location>
</feature>
<dbReference type="PANTHER" id="PTHR19226">
    <property type="entry name" value="THY-1 MEMBRANE GLYCOPROTEIN"/>
    <property type="match status" value="1"/>
</dbReference>
<dbReference type="GO" id="GO:0030425">
    <property type="term" value="C:dendrite"/>
    <property type="evidence" value="ECO:0007669"/>
    <property type="project" value="TreeGrafter"/>
</dbReference>
<evidence type="ECO:0000256" key="7">
    <source>
        <dbReference type="ARBA" id="ARBA00023288"/>
    </source>
</evidence>
<gene>
    <name evidence="10" type="ORF">GDO81_014446</name>
</gene>
<reference evidence="10" key="1">
    <citation type="thesis" date="2020" institute="ProQuest LLC" country="789 East Eisenhower Parkway, Ann Arbor, MI, USA">
        <title>Comparative Genomics and Chromosome Evolution.</title>
        <authorList>
            <person name="Mudd A.B."/>
        </authorList>
    </citation>
    <scope>NUCLEOTIDE SEQUENCE</scope>
    <source>
        <strain evidence="10">237g6f4</strain>
        <tissue evidence="10">Blood</tissue>
    </source>
</reference>
<evidence type="ECO:0000256" key="2">
    <source>
        <dbReference type="ARBA" id="ARBA00022475"/>
    </source>
</evidence>
<dbReference type="GO" id="GO:0009897">
    <property type="term" value="C:external side of plasma membrane"/>
    <property type="evidence" value="ECO:0007669"/>
    <property type="project" value="TreeGrafter"/>
</dbReference>
<evidence type="ECO:0000256" key="8">
    <source>
        <dbReference type="ARBA" id="ARBA00023319"/>
    </source>
</evidence>
<dbReference type="GO" id="GO:0030334">
    <property type="term" value="P:regulation of cell migration"/>
    <property type="evidence" value="ECO:0007669"/>
    <property type="project" value="InterPro"/>
</dbReference>
<keyword evidence="3 9" id="KW-0732">Signal</keyword>
<keyword evidence="6" id="KW-0325">Glycoprotein</keyword>
<evidence type="ECO:0000256" key="3">
    <source>
        <dbReference type="ARBA" id="ARBA00022729"/>
    </source>
</evidence>
<accession>A0AAV7BAE3</accession>
<evidence type="ECO:0000313" key="11">
    <source>
        <dbReference type="Proteomes" id="UP000824782"/>
    </source>
</evidence>
<evidence type="ECO:0000256" key="9">
    <source>
        <dbReference type="SAM" id="SignalP"/>
    </source>
</evidence>
<evidence type="ECO:0000256" key="5">
    <source>
        <dbReference type="ARBA" id="ARBA00023157"/>
    </source>
</evidence>
<dbReference type="InterPro" id="IPR013783">
    <property type="entry name" value="Ig-like_fold"/>
</dbReference>
<dbReference type="PANTHER" id="PTHR19226:SF2">
    <property type="entry name" value="THY-1 MEMBRANE GLYCOPROTEIN"/>
    <property type="match status" value="1"/>
</dbReference>
<dbReference type="InterPro" id="IPR036179">
    <property type="entry name" value="Ig-like_dom_sf"/>
</dbReference>
<organism evidence="10 11">
    <name type="scientific">Engystomops pustulosus</name>
    <name type="common">Tungara frog</name>
    <name type="synonym">Physalaemus pustulosus</name>
    <dbReference type="NCBI Taxonomy" id="76066"/>
    <lineage>
        <taxon>Eukaryota</taxon>
        <taxon>Metazoa</taxon>
        <taxon>Chordata</taxon>
        <taxon>Craniata</taxon>
        <taxon>Vertebrata</taxon>
        <taxon>Euteleostomi</taxon>
        <taxon>Amphibia</taxon>
        <taxon>Batrachia</taxon>
        <taxon>Anura</taxon>
        <taxon>Neobatrachia</taxon>
        <taxon>Hyloidea</taxon>
        <taxon>Leptodactylidae</taxon>
        <taxon>Leiuperinae</taxon>
        <taxon>Engystomops</taxon>
    </lineage>
</organism>
<dbReference type="SUPFAM" id="SSF48726">
    <property type="entry name" value="Immunoglobulin"/>
    <property type="match status" value="1"/>
</dbReference>
<dbReference type="InterPro" id="IPR033292">
    <property type="entry name" value="THY1"/>
</dbReference>
<evidence type="ECO:0000256" key="1">
    <source>
        <dbReference type="ARBA" id="ARBA00004236"/>
    </source>
</evidence>